<dbReference type="EMBL" id="DVJQ01000021">
    <property type="protein sequence ID" value="HIS73853.1"/>
    <property type="molecule type" value="Genomic_DNA"/>
</dbReference>
<proteinExistence type="inferred from homology"/>
<dbReference type="SFLD" id="SFLDS00003">
    <property type="entry name" value="Haloacid_Dehalogenase"/>
    <property type="match status" value="1"/>
</dbReference>
<dbReference type="SFLD" id="SFLDG01138">
    <property type="entry name" value="C1.6.2:_Deoxy-d-mannose-octulo"/>
    <property type="match status" value="1"/>
</dbReference>
<sequence length="159" mass="17695">MLKLSKNIKLFASDFDGVFTDGSLYLDEDLKQVKKVNFSDIMGVSRLIKAGYKFAIISGETSNILNYFKNKFNIDEIHGGIRQKGIVLSEIMQKYNLNSDEVIYMGDDVNDIAAFECVKYPIAPKNANPIVKVYPNIQITENSGGAGAFREVVEALLNS</sequence>
<keyword evidence="6" id="KW-0460">Magnesium</keyword>
<dbReference type="InterPro" id="IPR023214">
    <property type="entry name" value="HAD_sf"/>
</dbReference>
<comment type="similarity">
    <text evidence="2">Belongs to the KdsC family.</text>
</comment>
<organism evidence="7 8">
    <name type="scientific">Candidatus Galligastranaerophilus intestinavium</name>
    <dbReference type="NCBI Taxonomy" id="2840836"/>
    <lineage>
        <taxon>Bacteria</taxon>
        <taxon>Candidatus Galligastranaerophilus</taxon>
    </lineage>
</organism>
<keyword evidence="4" id="KW-0479">Metal-binding</keyword>
<reference evidence="7" key="2">
    <citation type="journal article" date="2021" name="PeerJ">
        <title>Extensive microbial diversity within the chicken gut microbiome revealed by metagenomics and culture.</title>
        <authorList>
            <person name="Gilroy R."/>
            <person name="Ravi A."/>
            <person name="Getino M."/>
            <person name="Pursley I."/>
            <person name="Horton D.L."/>
            <person name="Alikhan N.F."/>
            <person name="Baker D."/>
            <person name="Gharbi K."/>
            <person name="Hall N."/>
            <person name="Watson M."/>
            <person name="Adriaenssens E.M."/>
            <person name="Foster-Nyarko E."/>
            <person name="Jarju S."/>
            <person name="Secka A."/>
            <person name="Antonio M."/>
            <person name="Oren A."/>
            <person name="Chaudhuri R.R."/>
            <person name="La Ragione R."/>
            <person name="Hildebrand F."/>
            <person name="Pallen M.J."/>
        </authorList>
    </citation>
    <scope>NUCLEOTIDE SEQUENCE</scope>
    <source>
        <strain evidence="7">CHK152-2871</strain>
    </source>
</reference>
<dbReference type="SUPFAM" id="SSF56784">
    <property type="entry name" value="HAD-like"/>
    <property type="match status" value="1"/>
</dbReference>
<evidence type="ECO:0000256" key="5">
    <source>
        <dbReference type="ARBA" id="ARBA00022801"/>
    </source>
</evidence>
<comment type="caution">
    <text evidence="7">The sequence shown here is derived from an EMBL/GenBank/DDBJ whole genome shotgun (WGS) entry which is preliminary data.</text>
</comment>
<gene>
    <name evidence="7" type="ORF">IAA86_02395</name>
</gene>
<evidence type="ECO:0000256" key="2">
    <source>
        <dbReference type="ARBA" id="ARBA00005893"/>
    </source>
</evidence>
<reference evidence="7" key="1">
    <citation type="submission" date="2020-10" db="EMBL/GenBank/DDBJ databases">
        <authorList>
            <person name="Gilroy R."/>
        </authorList>
    </citation>
    <scope>NUCLEOTIDE SEQUENCE</scope>
    <source>
        <strain evidence="7">CHK152-2871</strain>
    </source>
</reference>
<dbReference type="GO" id="GO:0008781">
    <property type="term" value="F:N-acylneuraminate cytidylyltransferase activity"/>
    <property type="evidence" value="ECO:0007669"/>
    <property type="project" value="TreeGrafter"/>
</dbReference>
<dbReference type="Gene3D" id="3.40.50.1000">
    <property type="entry name" value="HAD superfamily/HAD-like"/>
    <property type="match status" value="1"/>
</dbReference>
<dbReference type="InterPro" id="IPR010023">
    <property type="entry name" value="KdsC_fam"/>
</dbReference>
<dbReference type="GO" id="GO:0046872">
    <property type="term" value="F:metal ion binding"/>
    <property type="evidence" value="ECO:0007669"/>
    <property type="project" value="UniProtKB-KW"/>
</dbReference>
<evidence type="ECO:0000256" key="1">
    <source>
        <dbReference type="ARBA" id="ARBA00001946"/>
    </source>
</evidence>
<dbReference type="PANTHER" id="PTHR21485:SF3">
    <property type="entry name" value="N-ACYLNEURAMINATE CYTIDYLYLTRANSFERASE"/>
    <property type="match status" value="1"/>
</dbReference>
<accession>A0A9D1JYB8</accession>
<dbReference type="InterPro" id="IPR050793">
    <property type="entry name" value="CMP-NeuNAc_synthase"/>
</dbReference>
<evidence type="ECO:0000256" key="4">
    <source>
        <dbReference type="ARBA" id="ARBA00022723"/>
    </source>
</evidence>
<dbReference type="SFLD" id="SFLDG01136">
    <property type="entry name" value="C1.6:_Phosphoserine_Phosphatas"/>
    <property type="match status" value="1"/>
</dbReference>
<comment type="subunit">
    <text evidence="3">Homotetramer.</text>
</comment>
<dbReference type="InterPro" id="IPR036412">
    <property type="entry name" value="HAD-like_sf"/>
</dbReference>
<dbReference type="Pfam" id="PF08282">
    <property type="entry name" value="Hydrolase_3"/>
    <property type="match status" value="1"/>
</dbReference>
<evidence type="ECO:0000256" key="6">
    <source>
        <dbReference type="ARBA" id="ARBA00022842"/>
    </source>
</evidence>
<comment type="cofactor">
    <cofactor evidence="1">
        <name>Mg(2+)</name>
        <dbReference type="ChEBI" id="CHEBI:18420"/>
    </cofactor>
</comment>
<evidence type="ECO:0000313" key="7">
    <source>
        <dbReference type="EMBL" id="HIS73853.1"/>
    </source>
</evidence>
<dbReference type="PANTHER" id="PTHR21485">
    <property type="entry name" value="HAD SUPERFAMILY MEMBERS CMAS AND KDSC"/>
    <property type="match status" value="1"/>
</dbReference>
<dbReference type="GO" id="GO:0016788">
    <property type="term" value="F:hydrolase activity, acting on ester bonds"/>
    <property type="evidence" value="ECO:0007669"/>
    <property type="project" value="InterPro"/>
</dbReference>
<evidence type="ECO:0000256" key="3">
    <source>
        <dbReference type="ARBA" id="ARBA00011881"/>
    </source>
</evidence>
<dbReference type="NCBIfam" id="TIGR01670">
    <property type="entry name" value="KdsC-phosphatas"/>
    <property type="match status" value="1"/>
</dbReference>
<keyword evidence="5 7" id="KW-0378">Hydrolase</keyword>
<name>A0A9D1JYB8_9BACT</name>
<dbReference type="AlphaFoldDB" id="A0A9D1JYB8"/>
<protein>
    <submittedName>
        <fullName evidence="7">HAD hydrolase family protein</fullName>
    </submittedName>
</protein>
<evidence type="ECO:0000313" key="8">
    <source>
        <dbReference type="Proteomes" id="UP000886865"/>
    </source>
</evidence>
<dbReference type="Proteomes" id="UP000886865">
    <property type="component" value="Unassembled WGS sequence"/>
</dbReference>